<organism evidence="4">
    <name type="scientific">Desulfobacca acetoxidans</name>
    <dbReference type="NCBI Taxonomy" id="60893"/>
    <lineage>
        <taxon>Bacteria</taxon>
        <taxon>Pseudomonadati</taxon>
        <taxon>Thermodesulfobacteriota</taxon>
        <taxon>Desulfobaccia</taxon>
        <taxon>Desulfobaccales</taxon>
        <taxon>Desulfobaccaceae</taxon>
        <taxon>Desulfobacca</taxon>
    </lineage>
</organism>
<evidence type="ECO:0000256" key="1">
    <source>
        <dbReference type="ARBA" id="ARBA00007734"/>
    </source>
</evidence>
<dbReference type="EMBL" id="DTGR01000109">
    <property type="protein sequence ID" value="HHS29388.1"/>
    <property type="molecule type" value="Genomic_DNA"/>
</dbReference>
<keyword evidence="2" id="KW-0732">Signal</keyword>
<evidence type="ECO:0000313" key="4">
    <source>
        <dbReference type="EMBL" id="HHS29388.1"/>
    </source>
</evidence>
<evidence type="ECO:0000259" key="3">
    <source>
        <dbReference type="Pfam" id="PF01464"/>
    </source>
</evidence>
<dbReference type="CDD" id="cd00254">
    <property type="entry name" value="LT-like"/>
    <property type="match status" value="1"/>
</dbReference>
<dbReference type="SUPFAM" id="SSF53955">
    <property type="entry name" value="Lysozyme-like"/>
    <property type="match status" value="1"/>
</dbReference>
<feature type="signal peptide" evidence="2">
    <location>
        <begin position="1"/>
        <end position="21"/>
    </location>
</feature>
<dbReference type="PANTHER" id="PTHR37423">
    <property type="entry name" value="SOLUBLE LYTIC MUREIN TRANSGLYCOSYLASE-RELATED"/>
    <property type="match status" value="1"/>
</dbReference>
<proteinExistence type="inferred from homology"/>
<gene>
    <name evidence="4" type="ORF">ENV52_06770</name>
</gene>
<feature type="chain" id="PRO_5031478972" description="Transglycosylase SLT domain-containing protein" evidence="2">
    <location>
        <begin position="22"/>
        <end position="163"/>
    </location>
</feature>
<dbReference type="InterPro" id="IPR023346">
    <property type="entry name" value="Lysozyme-like_dom_sf"/>
</dbReference>
<protein>
    <recommendedName>
        <fullName evidence="3">Transglycosylase SLT domain-containing protein</fullName>
    </recommendedName>
</protein>
<feature type="domain" description="Transglycosylase SLT" evidence="3">
    <location>
        <begin position="44"/>
        <end position="134"/>
    </location>
</feature>
<dbReference type="InterPro" id="IPR008258">
    <property type="entry name" value="Transglycosylase_SLT_dom_1"/>
</dbReference>
<comment type="similarity">
    <text evidence="1">Belongs to the transglycosylase Slt family.</text>
</comment>
<dbReference type="Gene3D" id="1.10.530.10">
    <property type="match status" value="1"/>
</dbReference>
<sequence length="163" mass="18703">MMKRTISTLLLFAFLAVPALASAQAWSKKPPQIGRLYLKQEYWDYIKEAAKKYNLSPFLILAVCAIESRYDMDARSGHGKNIGLMQLHKDTARLYGVNPYNPRENIMGGAAVLAKFMERYHGDIHMVLRKYNASWNASYEREVLRAYQQALSGELELIKEARN</sequence>
<dbReference type="Pfam" id="PF01464">
    <property type="entry name" value="SLT"/>
    <property type="match status" value="1"/>
</dbReference>
<dbReference type="PANTHER" id="PTHR37423:SF2">
    <property type="entry name" value="MEMBRANE-BOUND LYTIC MUREIN TRANSGLYCOSYLASE C"/>
    <property type="match status" value="1"/>
</dbReference>
<comment type="caution">
    <text evidence="4">The sequence shown here is derived from an EMBL/GenBank/DDBJ whole genome shotgun (WGS) entry which is preliminary data.</text>
</comment>
<evidence type="ECO:0000256" key="2">
    <source>
        <dbReference type="SAM" id="SignalP"/>
    </source>
</evidence>
<name>A0A7V6A3K9_9BACT</name>
<reference evidence="4" key="1">
    <citation type="journal article" date="2020" name="mSystems">
        <title>Genome- and Community-Level Interaction Insights into Carbon Utilization and Element Cycling Functions of Hydrothermarchaeota in Hydrothermal Sediment.</title>
        <authorList>
            <person name="Zhou Z."/>
            <person name="Liu Y."/>
            <person name="Xu W."/>
            <person name="Pan J."/>
            <person name="Luo Z.H."/>
            <person name="Li M."/>
        </authorList>
    </citation>
    <scope>NUCLEOTIDE SEQUENCE [LARGE SCALE GENOMIC DNA]</scope>
    <source>
        <strain evidence="4">SpSt-767</strain>
    </source>
</reference>
<dbReference type="AlphaFoldDB" id="A0A7V6A3K9"/>
<accession>A0A7V6A3K9</accession>